<accession>A0A364LRC7</accession>
<organism evidence="2">
    <name type="scientific">Aspergillus flavus</name>
    <dbReference type="NCBI Taxonomy" id="5059"/>
    <lineage>
        <taxon>Eukaryota</taxon>
        <taxon>Fungi</taxon>
        <taxon>Dikarya</taxon>
        <taxon>Ascomycota</taxon>
        <taxon>Pezizomycotina</taxon>
        <taxon>Eurotiomycetes</taxon>
        <taxon>Eurotiomycetidae</taxon>
        <taxon>Eurotiales</taxon>
        <taxon>Aspergillaceae</taxon>
        <taxon>Aspergillus</taxon>
        <taxon>Aspergillus subgen. Circumdati</taxon>
    </lineage>
</organism>
<evidence type="ECO:0000313" key="3">
    <source>
        <dbReference type="EMBL" id="RMZ37925.1"/>
    </source>
</evidence>
<proteinExistence type="predicted"/>
<dbReference type="AlphaFoldDB" id="A0A364LRC7"/>
<name>A0A364LRC7_ASPFL</name>
<dbReference type="OrthoDB" id="3549294at2759"/>
<dbReference type="Proteomes" id="UP000325434">
    <property type="component" value="Unassembled WGS sequence"/>
</dbReference>
<dbReference type="Proteomes" id="UP000275480">
    <property type="component" value="Unassembled WGS sequence"/>
</dbReference>
<sequence>MSKIDQLKPTAQQVKNALDKARAYWHDLAEASMEVFRWVLTNREGRPTEPIHDDEWLDGEKGSSIAMGPSDDFNQRDAMESQISAWMNNIA</sequence>
<reference evidence="3 4" key="1">
    <citation type="submission" date="2018-07" db="EMBL/GenBank/DDBJ databases">
        <title>Identification of spontaneous genetic mutation associated with occurrence of a yellow conidial color mutant of Aspergillus flavus.</title>
        <authorList>
            <person name="Chang P.-K."/>
            <person name="Mack B.M."/>
            <person name="Scharfenstein L."/>
            <person name="Gilbert M.K."/>
        </authorList>
    </citation>
    <scope>NUCLEOTIDE SEQUENCE [LARGE SCALE GENOMIC DNA]</scope>
    <source>
        <strain evidence="3 4">CA14</strain>
    </source>
</reference>
<dbReference type="EMBL" id="QQZZ01000174">
    <property type="protein sequence ID" value="RMZ37925.1"/>
    <property type="molecule type" value="Genomic_DNA"/>
</dbReference>
<feature type="region of interest" description="Disordered" evidence="1">
    <location>
        <begin position="47"/>
        <end position="74"/>
    </location>
</feature>
<gene>
    <name evidence="2" type="ORF">BDV35DRAFT_388021</name>
    <name evidence="3" type="ORF">CA14_004708</name>
</gene>
<dbReference type="VEuPathDB" id="FungiDB:F9C07_404"/>
<evidence type="ECO:0000313" key="2">
    <source>
        <dbReference type="EMBL" id="KAB8251449.1"/>
    </source>
</evidence>
<evidence type="ECO:0000313" key="4">
    <source>
        <dbReference type="Proteomes" id="UP000275480"/>
    </source>
</evidence>
<feature type="compositionally biased region" description="Basic and acidic residues" evidence="1">
    <location>
        <begin position="47"/>
        <end position="61"/>
    </location>
</feature>
<dbReference type="EMBL" id="ML734559">
    <property type="protein sequence ID" value="KAB8251449.1"/>
    <property type="molecule type" value="Genomic_DNA"/>
</dbReference>
<protein>
    <submittedName>
        <fullName evidence="2">Uncharacterized protein</fullName>
    </submittedName>
</protein>
<evidence type="ECO:0000256" key="1">
    <source>
        <dbReference type="SAM" id="MobiDB-lite"/>
    </source>
</evidence>
<reference evidence="2" key="2">
    <citation type="submission" date="2019-04" db="EMBL/GenBank/DDBJ databases">
        <title>Friends and foes A comparative genomics study of 23 Aspergillus species from section Flavi.</title>
        <authorList>
            <consortium name="DOE Joint Genome Institute"/>
            <person name="Kjaerbolling I."/>
            <person name="Vesth T."/>
            <person name="Frisvad J.C."/>
            <person name="Nybo J.L."/>
            <person name="Theobald S."/>
            <person name="Kildgaard S."/>
            <person name="Isbrandt T."/>
            <person name="Kuo A."/>
            <person name="Sato A."/>
            <person name="Lyhne E.K."/>
            <person name="Kogle M.E."/>
            <person name="Wiebenga A."/>
            <person name="Kun R.S."/>
            <person name="Lubbers R.J."/>
            <person name="Makela M.R."/>
            <person name="Barry K."/>
            <person name="Chovatia M."/>
            <person name="Clum A."/>
            <person name="Daum C."/>
            <person name="Haridas S."/>
            <person name="He G."/>
            <person name="LaButti K."/>
            <person name="Lipzen A."/>
            <person name="Mondo S."/>
            <person name="Riley R."/>
            <person name="Salamov A."/>
            <person name="Simmons B.A."/>
            <person name="Magnuson J.K."/>
            <person name="Henrissat B."/>
            <person name="Mortensen U.H."/>
            <person name="Larsen T.O."/>
            <person name="Devries R.P."/>
            <person name="Grigoriev I.V."/>
            <person name="Machida M."/>
            <person name="Baker S.E."/>
            <person name="Andersen M.R."/>
        </authorList>
    </citation>
    <scope>NUCLEOTIDE SEQUENCE [LARGE SCALE GENOMIC DNA]</scope>
    <source>
        <strain evidence="2">CBS 121.62</strain>
    </source>
</reference>